<sequence length="222" mass="24887">MDWQALYVSLKLATVTSLSLFPIGMALAYWLNRTQFKGRYFVEALLTLPLVLPPTVLGYFLLVSMDSQHVLGGFFAQLTGQQLAFSFTGLWLASIIYSLPFAVQPILRAMEQVPDNLREAAWCSGISRWKTFLRIEMPLIWPGIMTAWILSFCHTLGEFGVVLMIGGNIAGETRTLSIAIYDSVIAFEHQQATVMSLILLGISVVTVTLVYSLNRLKYRVVR</sequence>
<evidence type="ECO:0000313" key="13">
    <source>
        <dbReference type="EMBL" id="EMR12746.1"/>
    </source>
</evidence>
<keyword evidence="5" id="KW-1003">Cell membrane</keyword>
<evidence type="ECO:0000256" key="5">
    <source>
        <dbReference type="ARBA" id="ARBA00022475"/>
    </source>
</evidence>
<keyword evidence="7 10" id="KW-0812">Transmembrane</keyword>
<keyword evidence="6 11" id="KW-0500">Molybdenum</keyword>
<dbReference type="InterPro" id="IPR035906">
    <property type="entry name" value="MetI-like_sf"/>
</dbReference>
<evidence type="ECO:0000256" key="11">
    <source>
        <dbReference type="RuleBase" id="RU365097"/>
    </source>
</evidence>
<proteinExistence type="inferred from homology"/>
<comment type="caution">
    <text evidence="13">The sequence shown here is derived from an EMBL/GenBank/DDBJ whole genome shotgun (WGS) entry which is preliminary data.</text>
</comment>
<dbReference type="PANTHER" id="PTHR30183">
    <property type="entry name" value="MOLYBDENUM TRANSPORT SYSTEM PERMEASE PROTEIN MODB"/>
    <property type="match status" value="1"/>
</dbReference>
<feature type="domain" description="ABC transmembrane type-1" evidence="12">
    <location>
        <begin position="6"/>
        <end position="210"/>
    </location>
</feature>
<dbReference type="InterPro" id="IPR011867">
    <property type="entry name" value="ModB_ABC"/>
</dbReference>
<dbReference type="GO" id="GO:0005886">
    <property type="term" value="C:plasma membrane"/>
    <property type="evidence" value="ECO:0007669"/>
    <property type="project" value="UniProtKB-SubCell"/>
</dbReference>
<feature type="transmembrane region" description="Helical" evidence="10">
    <location>
        <begin position="192"/>
        <end position="213"/>
    </location>
</feature>
<comment type="similarity">
    <text evidence="3 11">Belongs to the binding-protein-dependent transport system permease family. CysTW subfamily.</text>
</comment>
<comment type="subcellular location">
    <subcellularLocation>
        <location evidence="11">Cell inner membrane</location>
        <topology evidence="11">Multi-pass membrane protein</topology>
    </subcellularLocation>
    <subcellularLocation>
        <location evidence="2 10">Cell membrane</location>
        <topology evidence="2 10">Multi-pass membrane protein</topology>
    </subcellularLocation>
</comment>
<evidence type="ECO:0000256" key="8">
    <source>
        <dbReference type="ARBA" id="ARBA00022989"/>
    </source>
</evidence>
<feature type="transmembrane region" description="Helical" evidence="10">
    <location>
        <begin position="139"/>
        <end position="157"/>
    </location>
</feature>
<keyword evidence="9 10" id="KW-0472">Membrane</keyword>
<evidence type="ECO:0000256" key="7">
    <source>
        <dbReference type="ARBA" id="ARBA00022692"/>
    </source>
</evidence>
<dbReference type="Gene3D" id="1.10.3720.10">
    <property type="entry name" value="MetI-like"/>
    <property type="match status" value="1"/>
</dbReference>
<dbReference type="Pfam" id="PF00528">
    <property type="entry name" value="BPD_transp_1"/>
    <property type="match status" value="1"/>
</dbReference>
<evidence type="ECO:0000256" key="2">
    <source>
        <dbReference type="ARBA" id="ARBA00004651"/>
    </source>
</evidence>
<evidence type="ECO:0000259" key="12">
    <source>
        <dbReference type="PROSITE" id="PS50928"/>
    </source>
</evidence>
<dbReference type="RefSeq" id="WP_009726708.1">
    <property type="nucleotide sequence ID" value="NZ_APHR01000043.1"/>
</dbReference>
<dbReference type="EMBL" id="APHR01000043">
    <property type="protein sequence ID" value="EMR12746.1"/>
    <property type="molecule type" value="Genomic_DNA"/>
</dbReference>
<dbReference type="STRING" id="1286106.MPL1_08668"/>
<dbReference type="InterPro" id="IPR000515">
    <property type="entry name" value="MetI-like"/>
</dbReference>
<protein>
    <recommendedName>
        <fullName evidence="11">Molybdenum transport system permease</fullName>
    </recommendedName>
</protein>
<comment type="function">
    <text evidence="1 11">Part of the binding-protein-dependent transport system for molybdenum; probably responsible for the translocation of the substrate across the membrane.</text>
</comment>
<dbReference type="PANTHER" id="PTHR30183:SF8">
    <property type="entry name" value="MOLYBDENUM TRANSPORT SYSTEM PERMEASE"/>
    <property type="match status" value="1"/>
</dbReference>
<gene>
    <name evidence="13" type="ORF">MPL1_08668</name>
</gene>
<reference evidence="13 14" key="1">
    <citation type="journal article" date="2013" name="Genome Announc.">
        <title>Draft Genome Sequence of Methylophaga lonarensis MPLT, a Haloalkaliphilic (Non-Methane-Utilizing) Methylotroph.</title>
        <authorList>
            <person name="Shetty S.A."/>
            <person name="Marathe N.P."/>
            <person name="Munot H."/>
            <person name="Antony C.P."/>
            <person name="Dhotre D.P."/>
            <person name="Murrell J.C."/>
            <person name="Shouche Y.S."/>
        </authorList>
    </citation>
    <scope>NUCLEOTIDE SEQUENCE [LARGE SCALE GENOMIC DNA]</scope>
    <source>
        <strain evidence="13 14">MPL</strain>
    </source>
</reference>
<keyword evidence="8 10" id="KW-1133">Transmembrane helix</keyword>
<name>M7NZV1_9GAMM</name>
<organism evidence="13 14">
    <name type="scientific">Methylophaga lonarensis MPL</name>
    <dbReference type="NCBI Taxonomy" id="1286106"/>
    <lineage>
        <taxon>Bacteria</taxon>
        <taxon>Pseudomonadati</taxon>
        <taxon>Pseudomonadota</taxon>
        <taxon>Gammaproteobacteria</taxon>
        <taxon>Thiotrichales</taxon>
        <taxon>Piscirickettsiaceae</taxon>
        <taxon>Methylophaga</taxon>
    </lineage>
</organism>
<evidence type="ECO:0000256" key="9">
    <source>
        <dbReference type="ARBA" id="ARBA00023136"/>
    </source>
</evidence>
<dbReference type="Proteomes" id="UP000012019">
    <property type="component" value="Unassembled WGS sequence"/>
</dbReference>
<evidence type="ECO:0000256" key="10">
    <source>
        <dbReference type="RuleBase" id="RU363032"/>
    </source>
</evidence>
<accession>M7NZV1</accession>
<evidence type="ECO:0000256" key="1">
    <source>
        <dbReference type="ARBA" id="ARBA00002949"/>
    </source>
</evidence>
<dbReference type="GO" id="GO:0015098">
    <property type="term" value="F:molybdate ion transmembrane transporter activity"/>
    <property type="evidence" value="ECO:0007669"/>
    <property type="project" value="UniProtKB-UniRule"/>
</dbReference>
<dbReference type="CDD" id="cd06261">
    <property type="entry name" value="TM_PBP2"/>
    <property type="match status" value="1"/>
</dbReference>
<dbReference type="AlphaFoldDB" id="M7NZV1"/>
<evidence type="ECO:0000256" key="3">
    <source>
        <dbReference type="ARBA" id="ARBA00007069"/>
    </source>
</evidence>
<dbReference type="SUPFAM" id="SSF161098">
    <property type="entry name" value="MetI-like"/>
    <property type="match status" value="1"/>
</dbReference>
<keyword evidence="4 10" id="KW-0813">Transport</keyword>
<dbReference type="PROSITE" id="PS50928">
    <property type="entry name" value="ABC_TM1"/>
    <property type="match status" value="1"/>
</dbReference>
<dbReference type="eggNOG" id="COG4149">
    <property type="taxonomic scope" value="Bacteria"/>
</dbReference>
<dbReference type="NCBIfam" id="TIGR02141">
    <property type="entry name" value="modB_ABC"/>
    <property type="match status" value="1"/>
</dbReference>
<evidence type="ECO:0000256" key="6">
    <source>
        <dbReference type="ARBA" id="ARBA00022505"/>
    </source>
</evidence>
<evidence type="ECO:0000313" key="14">
    <source>
        <dbReference type="Proteomes" id="UP000012019"/>
    </source>
</evidence>
<evidence type="ECO:0000256" key="4">
    <source>
        <dbReference type="ARBA" id="ARBA00022448"/>
    </source>
</evidence>
<dbReference type="PATRIC" id="fig|1286106.3.peg.1740"/>
<keyword evidence="14" id="KW-1185">Reference proteome</keyword>
<feature type="transmembrane region" description="Helical" evidence="10">
    <location>
        <begin position="83"/>
        <end position="103"/>
    </location>
</feature>
<feature type="transmembrane region" description="Helical" evidence="10">
    <location>
        <begin position="44"/>
        <end position="63"/>
    </location>
</feature>
<feature type="transmembrane region" description="Helical" evidence="10">
    <location>
        <begin position="12"/>
        <end position="32"/>
    </location>
</feature>
<keyword evidence="11" id="KW-0997">Cell inner membrane</keyword>
<dbReference type="OrthoDB" id="9795403at2"/>